<dbReference type="EMBL" id="LR877149">
    <property type="protein sequence ID" value="CAD2215350.1"/>
    <property type="molecule type" value="Genomic_DNA"/>
</dbReference>
<keyword evidence="2" id="KW-1185">Reference proteome</keyword>
<accession>A0A7G2C6G0</accession>
<name>A0A7G2C6G0_9TRYP</name>
<gene>
    <name evidence="1" type="ORF">ADEAN_000280500</name>
</gene>
<organism evidence="1 2">
    <name type="scientific">Angomonas deanei</name>
    <dbReference type="NCBI Taxonomy" id="59799"/>
    <lineage>
        <taxon>Eukaryota</taxon>
        <taxon>Discoba</taxon>
        <taxon>Euglenozoa</taxon>
        <taxon>Kinetoplastea</taxon>
        <taxon>Metakinetoplastina</taxon>
        <taxon>Trypanosomatida</taxon>
        <taxon>Trypanosomatidae</taxon>
        <taxon>Strigomonadinae</taxon>
        <taxon>Angomonas</taxon>
    </lineage>
</organism>
<reference evidence="1 2" key="1">
    <citation type="submission" date="2020-08" db="EMBL/GenBank/DDBJ databases">
        <authorList>
            <person name="Newling K."/>
            <person name="Davey J."/>
            <person name="Forrester S."/>
        </authorList>
    </citation>
    <scope>NUCLEOTIDE SEQUENCE [LARGE SCALE GENOMIC DNA]</scope>
    <source>
        <strain evidence="2">Crithidia deanei Carvalho (ATCC PRA-265)</strain>
    </source>
</reference>
<sequence>MGPDKPTPLKLLPSLQQDQVMGQSQFREAKFDDNEQFIVACYGNYLITWAMKNVIECLENKTVSQSAHTNVESNALSSISRKGDDTVSYLTQEGVGLFKAKKQMSKQDGVRFTKK</sequence>
<evidence type="ECO:0000313" key="2">
    <source>
        <dbReference type="Proteomes" id="UP000515908"/>
    </source>
</evidence>
<protein>
    <submittedName>
        <fullName evidence="1">Uncharacterized protein</fullName>
    </submittedName>
</protein>
<dbReference type="AlphaFoldDB" id="A0A7G2C6G0"/>
<dbReference type="Proteomes" id="UP000515908">
    <property type="component" value="Chromosome 05"/>
</dbReference>
<proteinExistence type="predicted"/>
<evidence type="ECO:0000313" key="1">
    <source>
        <dbReference type="EMBL" id="CAD2215350.1"/>
    </source>
</evidence>
<dbReference type="VEuPathDB" id="TriTrypDB:ADEAN_000280500"/>